<gene>
    <name evidence="1" type="ORF">SAMN05216184_102237</name>
</gene>
<evidence type="ECO:0000313" key="1">
    <source>
        <dbReference type="EMBL" id="SSA39317.1"/>
    </source>
</evidence>
<reference evidence="1 2" key="1">
    <citation type="submission" date="2016-10" db="EMBL/GenBank/DDBJ databases">
        <authorList>
            <person name="Cai Z."/>
        </authorList>
    </citation>
    <scope>NUCLEOTIDE SEQUENCE [LARGE SCALE GENOMIC DNA]</scope>
    <source>
        <strain evidence="1 2">CGMCC 1.10826</strain>
    </source>
</reference>
<dbReference type="Proteomes" id="UP000250222">
    <property type="component" value="Unassembled WGS sequence"/>
</dbReference>
<proteinExistence type="predicted"/>
<dbReference type="OrthoDB" id="5149781at2"/>
<keyword evidence="2" id="KW-1185">Reference proteome</keyword>
<protein>
    <submittedName>
        <fullName evidence="1">Uncharacterized protein</fullName>
    </submittedName>
</protein>
<name>A0A2Y9AAL4_9MICO</name>
<accession>A0A2Y9AAL4</accession>
<sequence length="108" mass="11761">MDVTAVAPDAFRARWEAALTELELDVAETEAMLAGDHVARPASPWTPPSDLGPLPEPLRARAELLLERQAEVAQRLSEALVLSRRQARLTEVLRAGGPRRPVYLDAAG</sequence>
<dbReference type="RefSeq" id="WP_110851559.1">
    <property type="nucleotide sequence ID" value="NZ_QKLZ01000002.1"/>
</dbReference>
<evidence type="ECO:0000313" key="2">
    <source>
        <dbReference type="Proteomes" id="UP000250222"/>
    </source>
</evidence>
<organism evidence="1 2">
    <name type="scientific">Georgenia satyanarayanai</name>
    <dbReference type="NCBI Taxonomy" id="860221"/>
    <lineage>
        <taxon>Bacteria</taxon>
        <taxon>Bacillati</taxon>
        <taxon>Actinomycetota</taxon>
        <taxon>Actinomycetes</taxon>
        <taxon>Micrococcales</taxon>
        <taxon>Bogoriellaceae</taxon>
        <taxon>Georgenia</taxon>
    </lineage>
</organism>
<dbReference type="EMBL" id="UETB01000002">
    <property type="protein sequence ID" value="SSA39317.1"/>
    <property type="molecule type" value="Genomic_DNA"/>
</dbReference>
<dbReference type="AlphaFoldDB" id="A0A2Y9AAL4"/>